<keyword evidence="2" id="KW-1185">Reference proteome</keyword>
<name>A0A1H5MZC6_9ACTN</name>
<accession>A0A1H5MZC6</accession>
<gene>
    <name evidence="1" type="ORF">SAMN04488561_3570</name>
</gene>
<proteinExistence type="predicted"/>
<dbReference type="STRING" id="561176.SAMN04488561_3570"/>
<dbReference type="EMBL" id="FNUC01000003">
    <property type="protein sequence ID" value="SEE94702.1"/>
    <property type="molecule type" value="Genomic_DNA"/>
</dbReference>
<evidence type="ECO:0000313" key="2">
    <source>
        <dbReference type="Proteomes" id="UP000181980"/>
    </source>
</evidence>
<dbReference type="AlphaFoldDB" id="A0A1H5MZC6"/>
<reference evidence="2" key="1">
    <citation type="submission" date="2016-10" db="EMBL/GenBank/DDBJ databases">
        <authorList>
            <person name="Varghese N."/>
            <person name="Submissions S."/>
        </authorList>
    </citation>
    <scope>NUCLEOTIDE SEQUENCE [LARGE SCALE GENOMIC DNA]</scope>
    <source>
        <strain evidence="2">DSM 45237</strain>
    </source>
</reference>
<protein>
    <submittedName>
        <fullName evidence="1">Uncharacterized protein</fullName>
    </submittedName>
</protein>
<dbReference type="Proteomes" id="UP000181980">
    <property type="component" value="Unassembled WGS sequence"/>
</dbReference>
<evidence type="ECO:0000313" key="1">
    <source>
        <dbReference type="EMBL" id="SEE94702.1"/>
    </source>
</evidence>
<organism evidence="1 2">
    <name type="scientific">Jiangella alba</name>
    <dbReference type="NCBI Taxonomy" id="561176"/>
    <lineage>
        <taxon>Bacteria</taxon>
        <taxon>Bacillati</taxon>
        <taxon>Actinomycetota</taxon>
        <taxon>Actinomycetes</taxon>
        <taxon>Jiangellales</taxon>
        <taxon>Jiangellaceae</taxon>
        <taxon>Jiangella</taxon>
    </lineage>
</organism>
<sequence length="101" mass="10889">MSDHLRVACSWLWAAERHTGDRDSDVDLRARLIAGEALDILTDVTPPHPPPDDDREPTPLAIALPHTLSALAAATAATGITAEARLRIARAVRVLTDGRPR</sequence>